<evidence type="ECO:0000256" key="6">
    <source>
        <dbReference type="ARBA" id="ARBA00023015"/>
    </source>
</evidence>
<proteinExistence type="predicted"/>
<keyword evidence="3" id="KW-0597">Phosphoprotein</keyword>
<dbReference type="GO" id="GO:0000122">
    <property type="term" value="P:negative regulation of transcription by RNA polymerase II"/>
    <property type="evidence" value="ECO:0007669"/>
    <property type="project" value="TreeGrafter"/>
</dbReference>
<comment type="subcellular location">
    <subcellularLocation>
        <location evidence="1 14">Nucleus</location>
    </subcellularLocation>
</comment>
<reference evidence="17" key="3">
    <citation type="submission" date="2025-08" db="UniProtKB">
        <authorList>
            <consortium name="Ensembl"/>
        </authorList>
    </citation>
    <scope>IDENTIFICATION</scope>
    <source>
        <strain evidence="17">JP 163 A</strain>
    </source>
</reference>
<evidence type="ECO:0000313" key="17">
    <source>
        <dbReference type="Ensembl" id="ENSXMAP00000026226.1"/>
    </source>
</evidence>
<feature type="compositionally biased region" description="Polar residues" evidence="15">
    <location>
        <begin position="125"/>
        <end position="136"/>
    </location>
</feature>
<dbReference type="PROSITE" id="PS51477">
    <property type="entry name" value="PAH"/>
    <property type="match status" value="3"/>
</dbReference>
<dbReference type="Pfam" id="PF08295">
    <property type="entry name" value="Sin3_corepress"/>
    <property type="match status" value="1"/>
</dbReference>
<name>A0A3B5Q844_XIPMA</name>
<dbReference type="GO" id="GO:0070822">
    <property type="term" value="C:Sin3-type complex"/>
    <property type="evidence" value="ECO:0007669"/>
    <property type="project" value="TreeGrafter"/>
</dbReference>
<feature type="region of interest" description="Disordered" evidence="15">
    <location>
        <begin position="653"/>
        <end position="682"/>
    </location>
</feature>
<dbReference type="SUPFAM" id="SSF47762">
    <property type="entry name" value="PAH2 domain"/>
    <property type="match status" value="3"/>
</dbReference>
<reference evidence="18" key="2">
    <citation type="journal article" date="2013" name="Nat. Genet.">
        <title>The genome of the platyfish, Xiphophorus maculatus, provides insights into evolutionary adaptation and several complex traits.</title>
        <authorList>
            <person name="Schartl M."/>
            <person name="Walter R.B."/>
            <person name="Shen Y."/>
            <person name="Garcia T."/>
            <person name="Catchen J."/>
            <person name="Amores A."/>
            <person name="Braasch I."/>
            <person name="Chalopin D."/>
            <person name="Volff J.N."/>
            <person name="Lesch K.P."/>
            <person name="Bisazza A."/>
            <person name="Minx P."/>
            <person name="Hillier L."/>
            <person name="Wilson R.K."/>
            <person name="Fuerstenberg S."/>
            <person name="Boore J."/>
            <person name="Searle S."/>
            <person name="Postlethwait J.H."/>
            <person name="Warren W.C."/>
        </authorList>
    </citation>
    <scope>NUCLEOTIDE SEQUENCE [LARGE SCALE GENOMIC DNA]</scope>
    <source>
        <strain evidence="18">JP 163 A</strain>
    </source>
</reference>
<dbReference type="Ensembl" id="ENSXMAT00000028655.1">
    <property type="protein sequence ID" value="ENSXMAP00000026226.1"/>
    <property type="gene ID" value="ENSXMAG00000018864.2"/>
</dbReference>
<evidence type="ECO:0000256" key="4">
    <source>
        <dbReference type="ARBA" id="ARBA00022737"/>
    </source>
</evidence>
<evidence type="ECO:0000256" key="3">
    <source>
        <dbReference type="ARBA" id="ARBA00022553"/>
    </source>
</evidence>
<dbReference type="Pfam" id="PF16879">
    <property type="entry name" value="Sin3a_C"/>
    <property type="match status" value="1"/>
</dbReference>
<dbReference type="PANTHER" id="PTHR12346">
    <property type="entry name" value="SIN3B-RELATED"/>
    <property type="match status" value="1"/>
</dbReference>
<reference evidence="17" key="4">
    <citation type="submission" date="2025-09" db="UniProtKB">
        <authorList>
            <consortium name="Ensembl"/>
        </authorList>
    </citation>
    <scope>IDENTIFICATION</scope>
    <source>
        <strain evidence="17">JP 163 A</strain>
    </source>
</reference>
<evidence type="ECO:0000256" key="10">
    <source>
        <dbReference type="ARBA" id="ARBA00061899"/>
    </source>
</evidence>
<dbReference type="FunFam" id="1.20.1160.11:FF:000005">
    <property type="entry name" value="SIN3 transcription regulator family member B"/>
    <property type="match status" value="1"/>
</dbReference>
<evidence type="ECO:0000256" key="11">
    <source>
        <dbReference type="ARBA" id="ARBA00068511"/>
    </source>
</evidence>
<sequence length="1180" mass="134843">MAKIQAHSTAKQINQIQDKPYVITQKQVQQQHFQKLKVEDALSYLDQVKIRFANDPGIYNKFLDIMKEFKSQSIDTPGVINRVSQLFHGHPDLVLGFNAFLPPGYRIEIPKNGMAFLQSPFTTQVSPGQPAKSLTTPAVAATSGSVPAAHSEAGPAQTSDTKAASSDNPSSTSAGPSEPPSKLSLPLMSKEGHSQATTSSISPPASETSPVEFDSAISYVNKIKNRFLDHPEIYRAFLEILHTYQKEQLEVKESRGGRGSSGMTEDEVFSKVASLFKGQEDLLAEFGQFLPDAKRSLVGGKEQVKKSEEEDPITKQNKKRPRPLLMHMSPLLKKKMKYPCAKDQSFGSVGKHGVLREFSFFDKVRRLFKSQEVYENFLRCIALFNQEVVSGAELLQLVTPFLGKFPELYSQFKSFLGDKELSHAVSGLADRYMEGGGGREVDYASCKRLGSSYRALPKTYQQPKCSGRTALCKEVLNDTWVSFPSWSEDSTFVSSKKTPYEEQLHRCEDERFELDVVLETNLATIRVLESVQKKLSRLSPEDQERFRLDDCLGGTSEVIQRRAVYRIYGDKAPEIIEGLKKSPATAVPVVLKRLKAKEEEWREAQQGFNKIWREQYEKAYLKSLDHQGVNFKQNDMKALRSKSLLNEIESIYDERQEQSTEEGGVGHQSRNGSGSSSSSEPHMMFTYEDKQILEDAASLIIYHVKRQPTIHKDDKDHIKRIIQHFVPDLFFSRRGELSDTEEWTDEEAEPEDGAERGGGASSQLQQQLNGEKVDLRDPEAEHQKELDGVYNLFFVNNNWYFFLRLHQTLCSRLLRVYRQAERQLLEHRAEQSRERLLMAEGRREKACDLAMELRLKQPSEVELEEYYPAFLDMVRSLLDGNLDSTQYEDTLREMFTIHAYIGFTIDKVIHNIIRQLQHLVSDEVCLQVVDLYLAERKRGAAGGNLSSQCVRAAWETSYQWKAERIMAEENCFKVMFIQNKGQVTMALELLDTEEAQADDPLDVQCLSSYMEQFVGTESSLCSQAEGYFFKPVFLPRNLRRFRRWQVRQVEAMRCRREWQRQLAVENAGSLECRFKLNTHKMVFVMNSEDYMYRRGALVKARKSQHQVAACQHERFDKWHQSWLANHVPASAERSVQNWLMGEEEEDFIPCKTTCLSTELKGQAVNRYQVHYSSSKAPSSP</sequence>
<evidence type="ECO:0000256" key="9">
    <source>
        <dbReference type="ARBA" id="ARBA00054574"/>
    </source>
</evidence>
<keyword evidence="18" id="KW-1185">Reference proteome</keyword>
<keyword evidence="7" id="KW-0804">Transcription</keyword>
<dbReference type="GO" id="GO:0003714">
    <property type="term" value="F:transcription corepressor activity"/>
    <property type="evidence" value="ECO:0007669"/>
    <property type="project" value="InterPro"/>
</dbReference>
<feature type="compositionally biased region" description="Polar residues" evidence="15">
    <location>
        <begin position="156"/>
        <end position="175"/>
    </location>
</feature>
<evidence type="ECO:0000256" key="1">
    <source>
        <dbReference type="ARBA" id="ARBA00004123"/>
    </source>
</evidence>
<feature type="domain" description="Histone deacetylase interacting" evidence="16">
    <location>
        <begin position="445"/>
        <end position="545"/>
    </location>
</feature>
<dbReference type="PANTHER" id="PTHR12346:SF1">
    <property type="entry name" value="PAIRED AMPHIPATHIC HELIX PROTEIN SIN3B"/>
    <property type="match status" value="1"/>
</dbReference>
<keyword evidence="4" id="KW-0677">Repeat</keyword>
<feature type="region of interest" description="Disordered" evidence="15">
    <location>
        <begin position="300"/>
        <end position="320"/>
    </location>
</feature>
<dbReference type="InterPro" id="IPR003822">
    <property type="entry name" value="PAH"/>
</dbReference>
<evidence type="ECO:0000256" key="5">
    <source>
        <dbReference type="ARBA" id="ARBA00022843"/>
    </source>
</evidence>
<accession>A0A3B5Q844</accession>
<evidence type="ECO:0000256" key="14">
    <source>
        <dbReference type="PROSITE-ProRule" id="PRU00810"/>
    </source>
</evidence>
<feature type="compositionally biased region" description="Low complexity" evidence="15">
    <location>
        <begin position="180"/>
        <end position="189"/>
    </location>
</feature>
<feature type="compositionally biased region" description="Acidic residues" evidence="15">
    <location>
        <begin position="740"/>
        <end position="752"/>
    </location>
</feature>
<feature type="compositionally biased region" description="Polar residues" evidence="15">
    <location>
        <begin position="194"/>
        <end position="209"/>
    </location>
</feature>
<comment type="subunit">
    <text evidence="10">Component of the SIN3B complex, which includes SIN3B, HDAC2 or HDAC1, PHF12 and MORF4L1. Interacts with FOXK1/MNF, MXI, MAD, NCOR1 and SAP30. Interaction with SUDS3 enhances the interaction with HDAC1 to form a complex. Interacts with CRY1, HCFC1, MAD3, MAD4, MAEL, REST, RNF220 and SETDB1. Interacts with C6orf89. Interacts with MYT1L.</text>
</comment>
<dbReference type="InterPro" id="IPR013194">
    <property type="entry name" value="HDAC_interact_dom"/>
</dbReference>
<dbReference type="FunFam" id="1.20.1160.11:FF:000001">
    <property type="entry name" value="Paired amphipathic helix protein Sin3"/>
    <property type="match status" value="1"/>
</dbReference>
<evidence type="ECO:0000313" key="18">
    <source>
        <dbReference type="Proteomes" id="UP000002852"/>
    </source>
</evidence>
<keyword evidence="6" id="KW-0805">Transcription regulation</keyword>
<evidence type="ECO:0000256" key="12">
    <source>
        <dbReference type="ARBA" id="ARBA00075095"/>
    </source>
</evidence>
<evidence type="ECO:0000256" key="8">
    <source>
        <dbReference type="ARBA" id="ARBA00023242"/>
    </source>
</evidence>
<reference evidence="18" key="1">
    <citation type="submission" date="2012-01" db="EMBL/GenBank/DDBJ databases">
        <authorList>
            <person name="Walter R."/>
            <person name="Schartl M."/>
            <person name="Warren W."/>
        </authorList>
    </citation>
    <scope>NUCLEOTIDE SEQUENCE [LARGE SCALE GENOMIC DNA]</scope>
    <source>
        <strain evidence="18">JP 163 A</strain>
    </source>
</reference>
<dbReference type="Gene3D" id="1.20.1160.11">
    <property type="entry name" value="Paired amphipathic helix"/>
    <property type="match status" value="3"/>
</dbReference>
<evidence type="ECO:0000256" key="7">
    <source>
        <dbReference type="ARBA" id="ARBA00023163"/>
    </source>
</evidence>
<keyword evidence="5" id="KW-0832">Ubl conjugation</keyword>
<evidence type="ECO:0000256" key="2">
    <source>
        <dbReference type="ARBA" id="ARBA00022491"/>
    </source>
</evidence>
<feature type="region of interest" description="Disordered" evidence="15">
    <location>
        <begin position="125"/>
        <end position="210"/>
    </location>
</feature>
<dbReference type="GeneTree" id="ENSGT00940000159560"/>
<dbReference type="InterPro" id="IPR039774">
    <property type="entry name" value="Sin3-like"/>
</dbReference>
<evidence type="ECO:0000256" key="13">
    <source>
        <dbReference type="ARBA" id="ARBA00081273"/>
    </source>
</evidence>
<dbReference type="InterPro" id="IPR036600">
    <property type="entry name" value="PAH_sf"/>
</dbReference>
<dbReference type="AlphaFoldDB" id="A0A3B5Q844"/>
<dbReference type="InterPro" id="IPR031693">
    <property type="entry name" value="Sin3_C"/>
</dbReference>
<organism evidence="17 18">
    <name type="scientific">Xiphophorus maculatus</name>
    <name type="common">Southern platyfish</name>
    <name type="synonym">Platypoecilus maculatus</name>
    <dbReference type="NCBI Taxonomy" id="8083"/>
    <lineage>
        <taxon>Eukaryota</taxon>
        <taxon>Metazoa</taxon>
        <taxon>Chordata</taxon>
        <taxon>Craniata</taxon>
        <taxon>Vertebrata</taxon>
        <taxon>Euteleostomi</taxon>
        <taxon>Actinopterygii</taxon>
        <taxon>Neopterygii</taxon>
        <taxon>Teleostei</taxon>
        <taxon>Neoteleostei</taxon>
        <taxon>Acanthomorphata</taxon>
        <taxon>Ovalentaria</taxon>
        <taxon>Atherinomorphae</taxon>
        <taxon>Cyprinodontiformes</taxon>
        <taxon>Poeciliidae</taxon>
        <taxon>Poeciliinae</taxon>
        <taxon>Xiphophorus</taxon>
    </lineage>
</organism>
<evidence type="ECO:0000256" key="15">
    <source>
        <dbReference type="SAM" id="MobiDB-lite"/>
    </source>
</evidence>
<evidence type="ECO:0000259" key="16">
    <source>
        <dbReference type="SMART" id="SM00761"/>
    </source>
</evidence>
<keyword evidence="2" id="KW-0678">Repressor</keyword>
<dbReference type="FunFam" id="1.20.1160.11:FF:000002">
    <property type="entry name" value="Paired amphipathic helix protein SIN3"/>
    <property type="match status" value="1"/>
</dbReference>
<keyword evidence="8 14" id="KW-0539">Nucleus</keyword>
<dbReference type="Pfam" id="PF02671">
    <property type="entry name" value="PAH"/>
    <property type="match status" value="3"/>
</dbReference>
<comment type="function">
    <text evidence="9">Acts as a transcriptional repressor. Interacts with MXI1 to repress MYC responsive genes and antagonize MYC oncogenic activities. Interacts with MAD-MAX heterodimers by binding to MAD. The heterodimer then represses transcription by tethering SIN3B to DNA. Also forms a complex with FOXK1 which represses transcription. With FOXK1, regulates cell cycle progression probably by repressing cell cycle inhibitor genes expression. As part of the SIN3B complex represses transcription and counteracts the histone acetyltransferase activity of EP300 through the recognition H3K27ac marks by PHF12 and the activity of the histone deacetylase HDAC2. SIN3B complex is recruited downstream of the constitutively active genes transcriptional start sites through interaction with histones and mitigates histone acetylation and RNA polymerase II progression within transcribed regions contributing to the regulation of transcription.</text>
</comment>
<dbReference type="Proteomes" id="UP000002852">
    <property type="component" value="Unassembled WGS sequence"/>
</dbReference>
<dbReference type="SMART" id="SM00761">
    <property type="entry name" value="HDAC_interact"/>
    <property type="match status" value="1"/>
</dbReference>
<protein>
    <recommendedName>
        <fullName evidence="11">Paired amphipathic helix protein Sin3b</fullName>
    </recommendedName>
    <alternativeName>
        <fullName evidence="12">Histone deacetylase complex subunit Sin3b</fullName>
    </alternativeName>
    <alternativeName>
        <fullName evidence="13">Transcriptional corepressor Sin3b</fullName>
    </alternativeName>
</protein>
<feature type="region of interest" description="Disordered" evidence="15">
    <location>
        <begin position="740"/>
        <end position="769"/>
    </location>
</feature>